<keyword evidence="3" id="KW-1185">Reference proteome</keyword>
<evidence type="ECO:0000256" key="1">
    <source>
        <dbReference type="SAM" id="MobiDB-lite"/>
    </source>
</evidence>
<accession>A0A0F4ZK06</accession>
<organism evidence="2 3">
    <name type="scientific">Thielaviopsis punctulata</name>
    <dbReference type="NCBI Taxonomy" id="72032"/>
    <lineage>
        <taxon>Eukaryota</taxon>
        <taxon>Fungi</taxon>
        <taxon>Dikarya</taxon>
        <taxon>Ascomycota</taxon>
        <taxon>Pezizomycotina</taxon>
        <taxon>Sordariomycetes</taxon>
        <taxon>Hypocreomycetidae</taxon>
        <taxon>Microascales</taxon>
        <taxon>Ceratocystidaceae</taxon>
        <taxon>Thielaviopsis</taxon>
    </lineage>
</organism>
<evidence type="ECO:0000313" key="2">
    <source>
        <dbReference type="EMBL" id="KKA30862.1"/>
    </source>
</evidence>
<feature type="compositionally biased region" description="Basic and acidic residues" evidence="1">
    <location>
        <begin position="40"/>
        <end position="54"/>
    </location>
</feature>
<comment type="caution">
    <text evidence="2">The sequence shown here is derived from an EMBL/GenBank/DDBJ whole genome shotgun (WGS) entry which is preliminary data.</text>
</comment>
<sequence length="98" mass="11129">MHQLRFPTSKHKQTNKDQIVALILRRPGFHRAVGKIQRSVDDLRYGRNPDDPIRPGEATAEQSSGADGGGFLRHFIDELKKQAAGKPTDIDAEERRRR</sequence>
<protein>
    <submittedName>
        <fullName evidence="2">Uncharacterized protein</fullName>
    </submittedName>
</protein>
<name>A0A0F4ZK06_9PEZI</name>
<dbReference type="AlphaFoldDB" id="A0A0F4ZK06"/>
<dbReference type="EMBL" id="LAEV01000214">
    <property type="protein sequence ID" value="KKA30862.1"/>
    <property type="molecule type" value="Genomic_DNA"/>
</dbReference>
<proteinExistence type="predicted"/>
<gene>
    <name evidence="2" type="ORF">TD95_000729</name>
</gene>
<dbReference type="OrthoDB" id="4138121at2759"/>
<dbReference type="Proteomes" id="UP000033483">
    <property type="component" value="Unassembled WGS sequence"/>
</dbReference>
<reference evidence="2 3" key="1">
    <citation type="submission" date="2015-03" db="EMBL/GenBank/DDBJ databases">
        <authorList>
            <person name="Radwan O."/>
            <person name="Al-Naeli F.A."/>
            <person name="Rendon G.A."/>
            <person name="Fields C."/>
        </authorList>
    </citation>
    <scope>NUCLEOTIDE SEQUENCE [LARGE SCALE GENOMIC DNA]</scope>
    <source>
        <strain evidence="2">CR-DP1</strain>
    </source>
</reference>
<feature type="region of interest" description="Disordered" evidence="1">
    <location>
        <begin position="40"/>
        <end position="98"/>
    </location>
</feature>
<evidence type="ECO:0000313" key="3">
    <source>
        <dbReference type="Proteomes" id="UP000033483"/>
    </source>
</evidence>